<keyword evidence="2" id="KW-1133">Transmembrane helix</keyword>
<dbReference type="GeneID" id="54548495"/>
<keyword evidence="2" id="KW-0812">Transmembrane</keyword>
<evidence type="ECO:0000313" key="4">
    <source>
        <dbReference type="EMBL" id="KAF2278663.1"/>
    </source>
</evidence>
<evidence type="ECO:0000256" key="2">
    <source>
        <dbReference type="SAM" id="Phobius"/>
    </source>
</evidence>
<keyword evidence="5" id="KW-1185">Reference proteome</keyword>
<dbReference type="Proteomes" id="UP000800097">
    <property type="component" value="Unassembled WGS sequence"/>
</dbReference>
<feature type="transmembrane region" description="Helical" evidence="2">
    <location>
        <begin position="256"/>
        <end position="281"/>
    </location>
</feature>
<proteinExistence type="predicted"/>
<feature type="signal peptide" evidence="3">
    <location>
        <begin position="1"/>
        <end position="20"/>
    </location>
</feature>
<dbReference type="RefSeq" id="XP_033656202.1">
    <property type="nucleotide sequence ID" value="XM_033795320.1"/>
</dbReference>
<keyword evidence="3" id="KW-0732">Signal</keyword>
<evidence type="ECO:0000256" key="1">
    <source>
        <dbReference type="SAM" id="MobiDB-lite"/>
    </source>
</evidence>
<keyword evidence="2" id="KW-0472">Membrane</keyword>
<protein>
    <submittedName>
        <fullName evidence="4">Uncharacterized protein</fullName>
    </submittedName>
</protein>
<accession>A0A6A6JRC7</accession>
<evidence type="ECO:0000313" key="5">
    <source>
        <dbReference type="Proteomes" id="UP000800097"/>
    </source>
</evidence>
<sequence length="348" mass="38135">MLWRTVFLSTALSLCSPSVARVAPMITWVEDGYNLIAKLPCVSCPFLYQDTSKGEDQRWSKKTAANSLLLNISLPYTTPTLSINQSPLPPPASTTKLPLIHAPQVYHDISQADLTSLISSNQLDTSGSASFGLSYAYSIRHIPGKPALLFQFDVLEILSDVPPEAPVRFKLQASSQQMLQIVLLRKPLLSAADPDDAYEIVRAELVPRTEAAKTAAAQQRRTMVYSDWDSFGRKGTAAHFASSFGDWLVGYLDSGVWGLVVFVLGVMAVFVVVCVACMFGCEVCSDDYERAQNGKVREGRKRRGRGRAADVESGWRERTRGKGKGRFKTPEELGLLGRGRVVGVGKSD</sequence>
<name>A0A6A6JRC7_WESOR</name>
<organism evidence="4 5">
    <name type="scientific">Westerdykella ornata</name>
    <dbReference type="NCBI Taxonomy" id="318751"/>
    <lineage>
        <taxon>Eukaryota</taxon>
        <taxon>Fungi</taxon>
        <taxon>Dikarya</taxon>
        <taxon>Ascomycota</taxon>
        <taxon>Pezizomycotina</taxon>
        <taxon>Dothideomycetes</taxon>
        <taxon>Pleosporomycetidae</taxon>
        <taxon>Pleosporales</taxon>
        <taxon>Sporormiaceae</taxon>
        <taxon>Westerdykella</taxon>
    </lineage>
</organism>
<dbReference type="AlphaFoldDB" id="A0A6A6JRC7"/>
<dbReference type="EMBL" id="ML986487">
    <property type="protein sequence ID" value="KAF2278663.1"/>
    <property type="molecule type" value="Genomic_DNA"/>
</dbReference>
<gene>
    <name evidence="4" type="ORF">EI97DRAFT_371942</name>
</gene>
<evidence type="ECO:0000256" key="3">
    <source>
        <dbReference type="SAM" id="SignalP"/>
    </source>
</evidence>
<feature type="region of interest" description="Disordered" evidence="1">
    <location>
        <begin position="294"/>
        <end position="328"/>
    </location>
</feature>
<feature type="compositionally biased region" description="Basic and acidic residues" evidence="1">
    <location>
        <begin position="307"/>
        <end position="320"/>
    </location>
</feature>
<reference evidence="4" key="1">
    <citation type="journal article" date="2020" name="Stud. Mycol.">
        <title>101 Dothideomycetes genomes: a test case for predicting lifestyles and emergence of pathogens.</title>
        <authorList>
            <person name="Haridas S."/>
            <person name="Albert R."/>
            <person name="Binder M."/>
            <person name="Bloem J."/>
            <person name="Labutti K."/>
            <person name="Salamov A."/>
            <person name="Andreopoulos B."/>
            <person name="Baker S."/>
            <person name="Barry K."/>
            <person name="Bills G."/>
            <person name="Bluhm B."/>
            <person name="Cannon C."/>
            <person name="Castanera R."/>
            <person name="Culley D."/>
            <person name="Daum C."/>
            <person name="Ezra D."/>
            <person name="Gonzalez J."/>
            <person name="Henrissat B."/>
            <person name="Kuo A."/>
            <person name="Liang C."/>
            <person name="Lipzen A."/>
            <person name="Lutzoni F."/>
            <person name="Magnuson J."/>
            <person name="Mondo S."/>
            <person name="Nolan M."/>
            <person name="Ohm R."/>
            <person name="Pangilinan J."/>
            <person name="Park H.-J."/>
            <person name="Ramirez L."/>
            <person name="Alfaro M."/>
            <person name="Sun H."/>
            <person name="Tritt A."/>
            <person name="Yoshinaga Y."/>
            <person name="Zwiers L.-H."/>
            <person name="Turgeon B."/>
            <person name="Goodwin S."/>
            <person name="Spatafora J."/>
            <person name="Crous P."/>
            <person name="Grigoriev I."/>
        </authorList>
    </citation>
    <scope>NUCLEOTIDE SEQUENCE</scope>
    <source>
        <strain evidence="4">CBS 379.55</strain>
    </source>
</reference>
<dbReference type="OrthoDB" id="3791536at2759"/>
<feature type="chain" id="PRO_5025405038" evidence="3">
    <location>
        <begin position="21"/>
        <end position="348"/>
    </location>
</feature>